<feature type="transmembrane region" description="Helical" evidence="8">
    <location>
        <begin position="211"/>
        <end position="233"/>
    </location>
</feature>
<feature type="transmembrane region" description="Helical" evidence="8">
    <location>
        <begin position="178"/>
        <end position="199"/>
    </location>
</feature>
<comment type="subcellular location">
    <subcellularLocation>
        <location evidence="1">Membrane</location>
        <topology evidence="1">Multi-pass membrane protein</topology>
    </subcellularLocation>
</comment>
<feature type="transmembrane region" description="Helical" evidence="8">
    <location>
        <begin position="110"/>
        <end position="128"/>
    </location>
</feature>
<keyword evidence="5 8" id="KW-0812">Transmembrane</keyword>
<name>A0A841TDH1_9BACL</name>
<dbReference type="Proteomes" id="UP000574133">
    <property type="component" value="Unassembled WGS sequence"/>
</dbReference>
<keyword evidence="6 8" id="KW-1133">Transmembrane helix</keyword>
<feature type="transmembrane region" description="Helical" evidence="8">
    <location>
        <begin position="32"/>
        <end position="52"/>
    </location>
</feature>
<dbReference type="RefSeq" id="WP_185179348.1">
    <property type="nucleotide sequence ID" value="NZ_CBCSEP010000029.1"/>
</dbReference>
<evidence type="ECO:0000256" key="1">
    <source>
        <dbReference type="ARBA" id="ARBA00004141"/>
    </source>
</evidence>
<reference evidence="9 10" key="1">
    <citation type="submission" date="2020-08" db="EMBL/GenBank/DDBJ databases">
        <title>Cohnella phylogeny.</title>
        <authorList>
            <person name="Dunlap C."/>
        </authorList>
    </citation>
    <scope>NUCLEOTIDE SEQUENCE [LARGE SCALE GENOMIC DNA]</scope>
    <source>
        <strain evidence="9 10">DSM 103658</strain>
    </source>
</reference>
<accession>A0A841TDH1</accession>
<evidence type="ECO:0000256" key="2">
    <source>
        <dbReference type="ARBA" id="ARBA00007998"/>
    </source>
</evidence>
<keyword evidence="10" id="KW-1185">Reference proteome</keyword>
<proteinExistence type="inferred from homology"/>
<sequence>MNRYYGYLVFLNMVVNVFVYVPQILIRERFDGAVNAILLAVPIGMLIMFIFIKSLRRYPARSLQEILDSLLPGWLSRPLAFLFASMYMMAGCITMLSIGDTSVRYISPEAPLLLAVFMFLIVVCMAAAHRSRQILFLIEMILILDVPLILFIIVKAFWNRSINWDSVAVVGMSYTHLPSWTAISGATYIFSGYTNLVVFNKAFPKPISPRWIWLFGPVGLGVLISSFAVPIGFQGADGVSDYIYPWITTSDSMRVELGFIERVLPLFLLLYAGISMGSTIVHWHVALYLVKEALPSSWSLKPAATWTIFGTFAAFTLIFAFLFNEQNISELGSGWIRLRFPCEIFLVLLVLIAALRRRRTV</sequence>
<dbReference type="GO" id="GO:0016020">
    <property type="term" value="C:membrane"/>
    <property type="evidence" value="ECO:0007669"/>
    <property type="project" value="UniProtKB-SubCell"/>
</dbReference>
<comment type="similarity">
    <text evidence="2">Belongs to the amino acid-polyamine-organocation (APC) superfamily. Spore germination protein (SGP) (TC 2.A.3.9) family.</text>
</comment>
<feature type="transmembrane region" description="Helical" evidence="8">
    <location>
        <begin position="302"/>
        <end position="323"/>
    </location>
</feature>
<feature type="transmembrane region" description="Helical" evidence="8">
    <location>
        <begin position="7"/>
        <end position="26"/>
    </location>
</feature>
<dbReference type="GO" id="GO:0009847">
    <property type="term" value="P:spore germination"/>
    <property type="evidence" value="ECO:0007669"/>
    <property type="project" value="InterPro"/>
</dbReference>
<dbReference type="InterPro" id="IPR004761">
    <property type="entry name" value="Spore_GerAB"/>
</dbReference>
<evidence type="ECO:0000256" key="4">
    <source>
        <dbReference type="ARBA" id="ARBA00022544"/>
    </source>
</evidence>
<evidence type="ECO:0000313" key="10">
    <source>
        <dbReference type="Proteomes" id="UP000574133"/>
    </source>
</evidence>
<evidence type="ECO:0000256" key="6">
    <source>
        <dbReference type="ARBA" id="ARBA00022989"/>
    </source>
</evidence>
<dbReference type="EMBL" id="JACJVN010000048">
    <property type="protein sequence ID" value="MBB6678075.1"/>
    <property type="molecule type" value="Genomic_DNA"/>
</dbReference>
<dbReference type="PANTHER" id="PTHR34975:SF2">
    <property type="entry name" value="SPORE GERMINATION PROTEIN A2"/>
    <property type="match status" value="1"/>
</dbReference>
<organism evidence="9 10">
    <name type="scientific">Cohnella lubricantis</name>
    <dbReference type="NCBI Taxonomy" id="2163172"/>
    <lineage>
        <taxon>Bacteria</taxon>
        <taxon>Bacillati</taxon>
        <taxon>Bacillota</taxon>
        <taxon>Bacilli</taxon>
        <taxon>Bacillales</taxon>
        <taxon>Paenibacillaceae</taxon>
        <taxon>Cohnella</taxon>
    </lineage>
</organism>
<evidence type="ECO:0000256" key="5">
    <source>
        <dbReference type="ARBA" id="ARBA00022692"/>
    </source>
</evidence>
<dbReference type="Pfam" id="PF03845">
    <property type="entry name" value="Spore_permease"/>
    <property type="match status" value="1"/>
</dbReference>
<dbReference type="AlphaFoldDB" id="A0A841TDH1"/>
<evidence type="ECO:0000256" key="3">
    <source>
        <dbReference type="ARBA" id="ARBA00022448"/>
    </source>
</evidence>
<comment type="caution">
    <text evidence="9">The sequence shown here is derived from an EMBL/GenBank/DDBJ whole genome shotgun (WGS) entry which is preliminary data.</text>
</comment>
<evidence type="ECO:0000256" key="7">
    <source>
        <dbReference type="ARBA" id="ARBA00023136"/>
    </source>
</evidence>
<keyword evidence="4" id="KW-0309">Germination</keyword>
<feature type="transmembrane region" description="Helical" evidence="8">
    <location>
        <begin position="79"/>
        <end position="98"/>
    </location>
</feature>
<evidence type="ECO:0000313" key="9">
    <source>
        <dbReference type="EMBL" id="MBB6678075.1"/>
    </source>
</evidence>
<dbReference type="PANTHER" id="PTHR34975">
    <property type="entry name" value="SPORE GERMINATION PROTEIN A2"/>
    <property type="match status" value="1"/>
</dbReference>
<keyword evidence="3" id="KW-0813">Transport</keyword>
<feature type="transmembrane region" description="Helical" evidence="8">
    <location>
        <begin position="135"/>
        <end position="158"/>
    </location>
</feature>
<protein>
    <submittedName>
        <fullName evidence="9">GerAB/ArcD/ProY family transporter</fullName>
    </submittedName>
</protein>
<gene>
    <name evidence="9" type="ORF">H4Q31_12215</name>
</gene>
<keyword evidence="7 8" id="KW-0472">Membrane</keyword>
<feature type="transmembrane region" description="Helical" evidence="8">
    <location>
        <begin position="335"/>
        <end position="355"/>
    </location>
</feature>
<feature type="transmembrane region" description="Helical" evidence="8">
    <location>
        <begin position="263"/>
        <end position="290"/>
    </location>
</feature>
<evidence type="ECO:0000256" key="8">
    <source>
        <dbReference type="SAM" id="Phobius"/>
    </source>
</evidence>